<dbReference type="CDD" id="cd05911">
    <property type="entry name" value="Firefly_Luc_like"/>
    <property type="match status" value="1"/>
</dbReference>
<dbReference type="InterPro" id="IPR025110">
    <property type="entry name" value="AMP-bd_C"/>
</dbReference>
<evidence type="ECO:0000259" key="4">
    <source>
        <dbReference type="Pfam" id="PF13193"/>
    </source>
</evidence>
<evidence type="ECO:0000256" key="1">
    <source>
        <dbReference type="ARBA" id="ARBA00006432"/>
    </source>
</evidence>
<dbReference type="PROSITE" id="PS00455">
    <property type="entry name" value="AMP_BINDING"/>
    <property type="match status" value="1"/>
</dbReference>
<accession>A0A9P6VWW0</accession>
<evidence type="ECO:0000313" key="5">
    <source>
        <dbReference type="EMBL" id="KAG0656103.1"/>
    </source>
</evidence>
<dbReference type="AlphaFoldDB" id="A0A9P6VWW0"/>
<reference evidence="5 6" key="1">
    <citation type="submission" date="2020-11" db="EMBL/GenBank/DDBJ databases">
        <title>Kefir isolates.</title>
        <authorList>
            <person name="Marcisauskas S."/>
            <person name="Kim Y."/>
            <person name="Blasche S."/>
        </authorList>
    </citation>
    <scope>NUCLEOTIDE SEQUENCE [LARGE SCALE GENOMIC DNA]</scope>
    <source>
        <strain evidence="5 6">KR</strain>
    </source>
</reference>
<organism evidence="5 6">
    <name type="scientific">Rhodotorula mucilaginosa</name>
    <name type="common">Yeast</name>
    <name type="synonym">Rhodotorula rubra</name>
    <dbReference type="NCBI Taxonomy" id="5537"/>
    <lineage>
        <taxon>Eukaryota</taxon>
        <taxon>Fungi</taxon>
        <taxon>Dikarya</taxon>
        <taxon>Basidiomycota</taxon>
        <taxon>Pucciniomycotina</taxon>
        <taxon>Microbotryomycetes</taxon>
        <taxon>Sporidiobolales</taxon>
        <taxon>Sporidiobolaceae</taxon>
        <taxon>Rhodotorula</taxon>
    </lineage>
</organism>
<dbReference type="Proteomes" id="UP000777482">
    <property type="component" value="Unassembled WGS sequence"/>
</dbReference>
<dbReference type="InterPro" id="IPR042099">
    <property type="entry name" value="ANL_N_sf"/>
</dbReference>
<dbReference type="InterPro" id="IPR045851">
    <property type="entry name" value="AMP-bd_C_sf"/>
</dbReference>
<proteinExistence type="inferred from homology"/>
<dbReference type="Pfam" id="PF00501">
    <property type="entry name" value="AMP-binding"/>
    <property type="match status" value="1"/>
</dbReference>
<comment type="caution">
    <text evidence="5">The sequence shown here is derived from an EMBL/GenBank/DDBJ whole genome shotgun (WGS) entry which is preliminary data.</text>
</comment>
<evidence type="ECO:0000259" key="3">
    <source>
        <dbReference type="Pfam" id="PF00501"/>
    </source>
</evidence>
<dbReference type="Gene3D" id="3.30.300.30">
    <property type="match status" value="1"/>
</dbReference>
<dbReference type="GO" id="GO:0016405">
    <property type="term" value="F:CoA-ligase activity"/>
    <property type="evidence" value="ECO:0007669"/>
    <property type="project" value="TreeGrafter"/>
</dbReference>
<dbReference type="PANTHER" id="PTHR24096:SF149">
    <property type="entry name" value="AMP-BINDING DOMAIN-CONTAINING PROTEIN-RELATED"/>
    <property type="match status" value="1"/>
</dbReference>
<dbReference type="SUPFAM" id="SSF56801">
    <property type="entry name" value="Acetyl-CoA synthetase-like"/>
    <property type="match status" value="1"/>
</dbReference>
<dbReference type="Gene3D" id="3.40.50.12780">
    <property type="entry name" value="N-terminal domain of ligase-like"/>
    <property type="match status" value="1"/>
</dbReference>
<keyword evidence="6" id="KW-1185">Reference proteome</keyword>
<feature type="domain" description="AMP-dependent synthetase/ligase" evidence="3">
    <location>
        <begin position="29"/>
        <end position="393"/>
    </location>
</feature>
<gene>
    <name evidence="5" type="ORF">C6P46_000422</name>
</gene>
<dbReference type="Pfam" id="PF13193">
    <property type="entry name" value="AMP-binding_C"/>
    <property type="match status" value="1"/>
</dbReference>
<dbReference type="InterPro" id="IPR000873">
    <property type="entry name" value="AMP-dep_synth/lig_dom"/>
</dbReference>
<evidence type="ECO:0008006" key="7">
    <source>
        <dbReference type="Google" id="ProtNLM"/>
    </source>
</evidence>
<dbReference type="EMBL" id="PUHQ01000103">
    <property type="protein sequence ID" value="KAG0656103.1"/>
    <property type="molecule type" value="Genomic_DNA"/>
</dbReference>
<comment type="similarity">
    <text evidence="1">Belongs to the ATP-dependent AMP-binding enzyme family.</text>
</comment>
<dbReference type="PANTHER" id="PTHR24096">
    <property type="entry name" value="LONG-CHAIN-FATTY-ACID--COA LIGASE"/>
    <property type="match status" value="1"/>
</dbReference>
<evidence type="ECO:0000313" key="6">
    <source>
        <dbReference type="Proteomes" id="UP000777482"/>
    </source>
</evidence>
<sequence length="558" mass="61414">MIYESPFDNVHLPECTVWDKVWSNPNKVSDDATAVIDGPTGRKLSRAELREYAQRLAHGLRNAAGLSPGDVICLFSPNTLYYHMTVIASQCGGLVFSGANAAYQPAELAHQLTDSSAKLVLVHPTVLDIALAATQQMGWSEQQQTAQIVIALRDDEAGPAAKRFKTLDYLLSSQKMEPHPVKDVKNTVAYLGYSSGTSGKAKGVRTSVYNMTSVLSILEPVKTYEHDVQLAVLPLNHIYGLTKLVHWPILRGNPVVVMPKFELVQLCTLIERHKCTFLMLVPPIALQLARDPRVSKYDLSSMRIIISGAAPLGPELERELAERLPKCQVSQAYGLTESSPTTHVAITPRRGSIGPLLPMMRARIVDPETDKDVAPGEAGELLMAGPNIMLGYLNRPEANKETLVTDSEGTVWLKTGDIARVEDGKKGWFWITDRLKELIKVKGFQVPPAELEATLLECPYVADCAVIGVWNEDQATEYPRGYIVLSDAGKSERDAPAAINKWMEKKVAHYKQLRGGIKLVDSVPKSPSGKLLRRILREQAKAEVEESQRAGASQRAKL</sequence>
<evidence type="ECO:0000256" key="2">
    <source>
        <dbReference type="ARBA" id="ARBA00022598"/>
    </source>
</evidence>
<protein>
    <recommendedName>
        <fullName evidence="7">AMP binding protein</fullName>
    </recommendedName>
</protein>
<dbReference type="InterPro" id="IPR020845">
    <property type="entry name" value="AMP-binding_CS"/>
</dbReference>
<name>A0A9P6VWW0_RHOMI</name>
<dbReference type="OrthoDB" id="6509636at2759"/>
<keyword evidence="2" id="KW-0436">Ligase</keyword>
<feature type="domain" description="AMP-binding enzyme C-terminal" evidence="4">
    <location>
        <begin position="450"/>
        <end position="530"/>
    </location>
</feature>